<proteinExistence type="predicted"/>
<dbReference type="InterPro" id="IPR017517">
    <property type="entry name" value="Maleyloyr_isom"/>
</dbReference>
<feature type="region of interest" description="Disordered" evidence="1">
    <location>
        <begin position="65"/>
        <end position="89"/>
    </location>
</feature>
<dbReference type="Proteomes" id="UP000734511">
    <property type="component" value="Unassembled WGS sequence"/>
</dbReference>
<protein>
    <submittedName>
        <fullName evidence="3">TIGR03086 family protein</fullName>
    </submittedName>
</protein>
<reference evidence="3 4" key="1">
    <citation type="submission" date="2020-03" db="EMBL/GenBank/DDBJ databases">
        <title>WGS of actinomycetes isolated from Thailand.</title>
        <authorList>
            <person name="Thawai C."/>
        </authorList>
    </citation>
    <scope>NUCLEOTIDE SEQUENCE [LARGE SCALE GENOMIC DNA]</scope>
    <source>
        <strain evidence="3 4">PRB2-1</strain>
    </source>
</reference>
<evidence type="ECO:0000256" key="1">
    <source>
        <dbReference type="SAM" id="MobiDB-lite"/>
    </source>
</evidence>
<organism evidence="3 4">
    <name type="scientific">Actinacidiphila epipremni</name>
    <dbReference type="NCBI Taxonomy" id="2053013"/>
    <lineage>
        <taxon>Bacteria</taxon>
        <taxon>Bacillati</taxon>
        <taxon>Actinomycetota</taxon>
        <taxon>Actinomycetes</taxon>
        <taxon>Kitasatosporales</taxon>
        <taxon>Streptomycetaceae</taxon>
        <taxon>Actinacidiphila</taxon>
    </lineage>
</organism>
<evidence type="ECO:0000259" key="2">
    <source>
        <dbReference type="Pfam" id="PF11716"/>
    </source>
</evidence>
<comment type="caution">
    <text evidence="3">The sequence shown here is derived from an EMBL/GenBank/DDBJ whole genome shotgun (WGS) entry which is preliminary data.</text>
</comment>
<feature type="compositionally biased region" description="Low complexity" evidence="1">
    <location>
        <begin position="76"/>
        <end position="89"/>
    </location>
</feature>
<dbReference type="SUPFAM" id="SSF109854">
    <property type="entry name" value="DinB/YfiT-like putative metalloenzymes"/>
    <property type="match status" value="1"/>
</dbReference>
<evidence type="ECO:0000313" key="4">
    <source>
        <dbReference type="Proteomes" id="UP000734511"/>
    </source>
</evidence>
<gene>
    <name evidence="3" type="ORF">HCN08_28205</name>
</gene>
<dbReference type="InterPro" id="IPR024344">
    <property type="entry name" value="MDMPI_metal-binding"/>
</dbReference>
<accession>A0ABX0ZWW4</accession>
<dbReference type="InterPro" id="IPR017520">
    <property type="entry name" value="CHP03086"/>
</dbReference>
<dbReference type="EMBL" id="JAATEJ010000028">
    <property type="protein sequence ID" value="NJP47257.1"/>
    <property type="molecule type" value="Genomic_DNA"/>
</dbReference>
<keyword evidence="4" id="KW-1185">Reference proteome</keyword>
<dbReference type="Gene3D" id="1.20.120.450">
    <property type="entry name" value="dinb family like domain"/>
    <property type="match status" value="1"/>
</dbReference>
<dbReference type="NCBIfam" id="TIGR03083">
    <property type="entry name" value="maleylpyruvate isomerase family mycothiol-dependent enzyme"/>
    <property type="match status" value="1"/>
</dbReference>
<sequence>MTERVRAVLLLEQAAGYGLASLAALPAGGLGRPTPCAGWTVADLLGHLRESMAALQEATDHGAVALLPPAGPHTGPPAELAGPPAGPADPVAAVRAGAARLLAGWRRWAARPGPACVPVRVGGLPVPGDTVALVGALELAVHGWDLARACADARPIPAPLALAILRRAPQLADASTRTAMFAAPVPVSPLAAPSDRLVAFLGRDPAHPAAG</sequence>
<feature type="domain" description="Mycothiol-dependent maleylpyruvate isomerase metal-binding" evidence="2">
    <location>
        <begin position="13"/>
        <end position="147"/>
    </location>
</feature>
<dbReference type="RefSeq" id="WP_167986098.1">
    <property type="nucleotide sequence ID" value="NZ_JAATEJ010000028.1"/>
</dbReference>
<dbReference type="Pfam" id="PF11716">
    <property type="entry name" value="MDMPI_N"/>
    <property type="match status" value="1"/>
</dbReference>
<evidence type="ECO:0000313" key="3">
    <source>
        <dbReference type="EMBL" id="NJP47257.1"/>
    </source>
</evidence>
<name>A0ABX0ZWW4_9ACTN</name>
<dbReference type="NCBIfam" id="TIGR03086">
    <property type="entry name" value="TIGR03086 family metal-binding protein"/>
    <property type="match status" value="1"/>
</dbReference>
<dbReference type="InterPro" id="IPR034660">
    <property type="entry name" value="DinB/YfiT-like"/>
</dbReference>